<name>A0A7J6LQU7_PERCH</name>
<accession>A0A7J6LQU7</accession>
<evidence type="ECO:0000256" key="1">
    <source>
        <dbReference type="ARBA" id="ARBA00004120"/>
    </source>
</evidence>
<sequence>MEPGVETARRQDVTDSFVSRSRRAGAGIAFPPEGFTVGVTSLIEIAAFRNGRRDHDWWAALVPQSIGTMRRLVGDTVSVLYQVAASKKSGWTLMDASDKIVPPGIEPGCMAMTPSEVTGKATETAATGVYVFNELFQASYCHGDTSPGDTPKLLVEAITEDFWGRQRHEGYGFLDLPQVHGRLEVEVPLWKTPSSNPQRDAWCGTFDPLLSRSLIVFDTRGQQRGANSALVPGKGDTKFIRGLKNGVVDVKIDTVVIFP</sequence>
<dbReference type="Proteomes" id="UP000591131">
    <property type="component" value="Unassembled WGS sequence"/>
</dbReference>
<evidence type="ECO:0000256" key="3">
    <source>
        <dbReference type="ARBA" id="ARBA00022794"/>
    </source>
</evidence>
<dbReference type="AlphaFoldDB" id="A0A7J6LQU7"/>
<dbReference type="InterPro" id="IPR010796">
    <property type="entry name" value="C2_B9-type_dom"/>
</dbReference>
<keyword evidence="5" id="KW-0966">Cell projection</keyword>
<dbReference type="EMBL" id="JAAPAO010000385">
    <property type="protein sequence ID" value="KAF4661251.1"/>
    <property type="molecule type" value="Genomic_DNA"/>
</dbReference>
<evidence type="ECO:0000313" key="7">
    <source>
        <dbReference type="Proteomes" id="UP000591131"/>
    </source>
</evidence>
<comment type="caution">
    <text evidence="6">The sequence shown here is derived from an EMBL/GenBank/DDBJ whole genome shotgun (WGS) entry which is preliminary data.</text>
</comment>
<dbReference type="GO" id="GO:0005929">
    <property type="term" value="C:cilium"/>
    <property type="evidence" value="ECO:0007669"/>
    <property type="project" value="UniProtKB-ARBA"/>
</dbReference>
<dbReference type="OrthoDB" id="10263520at2759"/>
<dbReference type="Pfam" id="PF07162">
    <property type="entry name" value="B9-C2"/>
    <property type="match status" value="1"/>
</dbReference>
<keyword evidence="2" id="KW-0963">Cytoplasm</keyword>
<evidence type="ECO:0000256" key="5">
    <source>
        <dbReference type="ARBA" id="ARBA00023273"/>
    </source>
</evidence>
<evidence type="ECO:0000313" key="6">
    <source>
        <dbReference type="EMBL" id="KAF4661251.1"/>
    </source>
</evidence>
<comment type="subcellular location">
    <subcellularLocation>
        <location evidence="1">Cytoplasm</location>
        <location evidence="1">Cytoskeleton</location>
        <location evidence="1">Cilium basal body</location>
    </subcellularLocation>
</comment>
<evidence type="ECO:0000256" key="4">
    <source>
        <dbReference type="ARBA" id="ARBA00023212"/>
    </source>
</evidence>
<evidence type="ECO:0000256" key="2">
    <source>
        <dbReference type="ARBA" id="ARBA00022490"/>
    </source>
</evidence>
<keyword evidence="3" id="KW-0970">Cilium biogenesis/degradation</keyword>
<gene>
    <name evidence="6" type="ORF">FOL47_006772</name>
</gene>
<dbReference type="GO" id="GO:0030030">
    <property type="term" value="P:cell projection organization"/>
    <property type="evidence" value="ECO:0007669"/>
    <property type="project" value="UniProtKB-KW"/>
</dbReference>
<proteinExistence type="predicted"/>
<organism evidence="6 7">
    <name type="scientific">Perkinsus chesapeaki</name>
    <name type="common">Clam parasite</name>
    <name type="synonym">Perkinsus andrewsi</name>
    <dbReference type="NCBI Taxonomy" id="330153"/>
    <lineage>
        <taxon>Eukaryota</taxon>
        <taxon>Sar</taxon>
        <taxon>Alveolata</taxon>
        <taxon>Perkinsozoa</taxon>
        <taxon>Perkinsea</taxon>
        <taxon>Perkinsida</taxon>
        <taxon>Perkinsidae</taxon>
        <taxon>Perkinsus</taxon>
    </lineage>
</organism>
<keyword evidence="7" id="KW-1185">Reference proteome</keyword>
<reference evidence="6 7" key="1">
    <citation type="submission" date="2020-04" db="EMBL/GenBank/DDBJ databases">
        <title>Perkinsus chesapeaki whole genome sequence.</title>
        <authorList>
            <person name="Bogema D.R."/>
        </authorList>
    </citation>
    <scope>NUCLEOTIDE SEQUENCE [LARGE SCALE GENOMIC DNA]</scope>
    <source>
        <strain evidence="6">ATCC PRA-425</strain>
    </source>
</reference>
<protein>
    <submittedName>
        <fullName evidence="6">Uncharacterized protein</fullName>
    </submittedName>
</protein>
<keyword evidence="4" id="KW-0206">Cytoskeleton</keyword>